<dbReference type="KEGG" id="dpi:BN4_11234"/>
<reference evidence="2 3" key="1">
    <citation type="journal article" date="2013" name="PLoS ONE">
        <title>The first genomic and proteomic characterization of a deep-sea sulfate reducer: insights into the piezophilic lifestyle of Desulfovibrio piezophilus.</title>
        <authorList>
            <person name="Pradel N."/>
            <person name="Ji B."/>
            <person name="Gimenez G."/>
            <person name="Talla E."/>
            <person name="Lenoble P."/>
            <person name="Garel M."/>
            <person name="Tamburini C."/>
            <person name="Fourquet P."/>
            <person name="Lebrun R."/>
            <person name="Bertin P."/>
            <person name="Denis Y."/>
            <person name="Pophillat M."/>
            <person name="Barbe V."/>
            <person name="Ollivier B."/>
            <person name="Dolla A."/>
        </authorList>
    </citation>
    <scope>NUCLEOTIDE SEQUENCE [LARGE SCALE GENOMIC DNA]</scope>
    <source>
        <strain evidence="3">DSM 10523 / SB164P1</strain>
    </source>
</reference>
<dbReference type="PANTHER" id="PTHR43781:SF1">
    <property type="entry name" value="SACCHAROPINE DEHYDROGENASE"/>
    <property type="match status" value="1"/>
</dbReference>
<dbReference type="Proteomes" id="UP000011724">
    <property type="component" value="Chromosome"/>
</dbReference>
<dbReference type="PANTHER" id="PTHR43781">
    <property type="entry name" value="SACCHAROPINE DEHYDROGENASE"/>
    <property type="match status" value="1"/>
</dbReference>
<name>M1WJT8_PSEP2</name>
<dbReference type="STRING" id="1322246.BN4_11234"/>
<dbReference type="eggNOG" id="COG1748">
    <property type="taxonomic scope" value="Bacteria"/>
</dbReference>
<dbReference type="OrthoDB" id="9794724at2"/>
<dbReference type="PATRIC" id="fig|879567.3.peg.1277"/>
<feature type="domain" description="Saccharopine dehydrogenase NADP binding" evidence="1">
    <location>
        <begin position="9"/>
        <end position="125"/>
    </location>
</feature>
<dbReference type="InterPro" id="IPR036291">
    <property type="entry name" value="NAD(P)-bd_dom_sf"/>
</dbReference>
<reference evidence="3" key="2">
    <citation type="journal article" date="2013" name="Stand. Genomic Sci.">
        <title>Complete genome sequence of Desulfocapsa sulfexigens, a marine deltaproteobacterium specialized in disproportionating inorganic sulfur compounds.</title>
        <authorList>
            <person name="Finster K.W."/>
            <person name="Kjeldsen K.U."/>
            <person name="Kube M."/>
            <person name="Reinhardt R."/>
            <person name="Mussmann M."/>
            <person name="Amann R."/>
            <person name="Schreiber L."/>
        </authorList>
    </citation>
    <scope>NUCLEOTIDE SEQUENCE [LARGE SCALE GENOMIC DNA]</scope>
    <source>
        <strain evidence="3">DSM 10523 / SB164P1</strain>
    </source>
</reference>
<gene>
    <name evidence="2" type="ordered locus">BN4_11234</name>
</gene>
<dbReference type="Gene3D" id="3.40.50.720">
    <property type="entry name" value="NAD(P)-binding Rossmann-like Domain"/>
    <property type="match status" value="1"/>
</dbReference>
<dbReference type="SUPFAM" id="SSF51735">
    <property type="entry name" value="NAD(P)-binding Rossmann-fold domains"/>
    <property type="match status" value="1"/>
</dbReference>
<dbReference type="HOGENOM" id="CLU_762575_0_0_7"/>
<dbReference type="Pfam" id="PF03435">
    <property type="entry name" value="Sacchrp_dh_NADP"/>
    <property type="match status" value="1"/>
</dbReference>
<evidence type="ECO:0000313" key="2">
    <source>
        <dbReference type="EMBL" id="CCH48471.1"/>
    </source>
</evidence>
<proteinExistence type="predicted"/>
<dbReference type="AlphaFoldDB" id="M1WJT8"/>
<accession>M1WJT8</accession>
<protein>
    <recommendedName>
        <fullName evidence="1">Saccharopine dehydrogenase NADP binding domain-containing protein</fullName>
    </recommendedName>
</protein>
<organism evidence="2 3">
    <name type="scientific">Pseudodesulfovibrio piezophilus (strain DSM 21447 / JCM 15486 / C1TLV30)</name>
    <name type="common">Desulfovibrio piezophilus</name>
    <dbReference type="NCBI Taxonomy" id="1322246"/>
    <lineage>
        <taxon>Bacteria</taxon>
        <taxon>Pseudomonadati</taxon>
        <taxon>Thermodesulfobacteriota</taxon>
        <taxon>Desulfovibrionia</taxon>
        <taxon>Desulfovibrionales</taxon>
        <taxon>Desulfovibrionaceae</taxon>
    </lineage>
</organism>
<dbReference type="InterPro" id="IPR005097">
    <property type="entry name" value="Sacchrp_dh_NADP-bd"/>
</dbReference>
<dbReference type="EMBL" id="FO203427">
    <property type="protein sequence ID" value="CCH48471.1"/>
    <property type="molecule type" value="Genomic_DNA"/>
</dbReference>
<evidence type="ECO:0000259" key="1">
    <source>
        <dbReference type="Pfam" id="PF03435"/>
    </source>
</evidence>
<sequence length="361" mass="39535">MMNREKRKVAVLGGSGDIGQVVCEELEKFGDISIVLGGRSLGRLQDSASRLSGAEVRQCDVVSGAVGQFDDCEIIMNCTGPSCETGPAVAKIALESGAHYVDVGGYALLRESLQQHDEQVRNLRRSHVLSAGWMPGLSEVFVRYALEQAEARQGKARDVTLYCGARDTWSLASARDMVWHIFSDMKFGWFDQGIWQGRSMFRVNSSVDMPQLPDSRQVASWIFNAPSAPLAVERPDVRFRTGLVLVGPYTRLSLVFVKVFMRGWRKQAARLLRAGINKDAQQKGPIGILRAVVTAESGESFVLSLSESRNHWITGLVAAHTAHFILSGDARPGVHYLGEAVNAKSFLDSLQKGGVQLEEVA</sequence>
<evidence type="ECO:0000313" key="3">
    <source>
        <dbReference type="Proteomes" id="UP000011724"/>
    </source>
</evidence>
<keyword evidence="3" id="KW-1185">Reference proteome</keyword>
<dbReference type="RefSeq" id="WP_015414519.1">
    <property type="nucleotide sequence ID" value="NC_020409.1"/>
</dbReference>
<dbReference type="BioCyc" id="DPIE1322246:BN4_RS06175-MONOMER"/>